<dbReference type="EMBL" id="CP023445">
    <property type="protein sequence ID" value="ATE54223.1"/>
    <property type="molecule type" value="Genomic_DNA"/>
</dbReference>
<keyword evidence="4" id="KW-1185">Reference proteome</keyword>
<evidence type="ECO:0000313" key="3">
    <source>
        <dbReference type="EMBL" id="ATE54223.1"/>
    </source>
</evidence>
<gene>
    <name evidence="3" type="ORF">CNX65_13750</name>
</gene>
<organism evidence="3 4">
    <name type="scientific">Actinosynnema pretiosum</name>
    <dbReference type="NCBI Taxonomy" id="42197"/>
    <lineage>
        <taxon>Bacteria</taxon>
        <taxon>Bacillati</taxon>
        <taxon>Actinomycetota</taxon>
        <taxon>Actinomycetes</taxon>
        <taxon>Pseudonocardiales</taxon>
        <taxon>Pseudonocardiaceae</taxon>
        <taxon>Actinosynnema</taxon>
    </lineage>
</organism>
<dbReference type="Pfam" id="PF12770">
    <property type="entry name" value="CHAT"/>
    <property type="match status" value="1"/>
</dbReference>
<feature type="compositionally biased region" description="Low complexity" evidence="1">
    <location>
        <begin position="160"/>
        <end position="179"/>
    </location>
</feature>
<dbReference type="KEGG" id="apre:CNX65_13750"/>
<reference evidence="3" key="1">
    <citation type="submission" date="2017-09" db="EMBL/GenBank/DDBJ databases">
        <title>Complete Genome Sequence of ansamitocin-producing Bacterium Actinosynnema pretiosum X47.</title>
        <authorList>
            <person name="Cao G."/>
            <person name="Zong G."/>
            <person name="Zhong C."/>
            <person name="Fu J."/>
        </authorList>
    </citation>
    <scope>NUCLEOTIDE SEQUENCE [LARGE SCALE GENOMIC DNA]</scope>
    <source>
        <strain evidence="3">X47</strain>
    </source>
</reference>
<feature type="region of interest" description="Disordered" evidence="1">
    <location>
        <begin position="140"/>
        <end position="214"/>
    </location>
</feature>
<protein>
    <recommendedName>
        <fullName evidence="2">CHAT domain-containing protein</fullName>
    </recommendedName>
</protein>
<evidence type="ECO:0000313" key="4">
    <source>
        <dbReference type="Proteomes" id="UP000218505"/>
    </source>
</evidence>
<dbReference type="InterPro" id="IPR024983">
    <property type="entry name" value="CHAT_dom"/>
</dbReference>
<feature type="domain" description="CHAT" evidence="2">
    <location>
        <begin position="405"/>
        <end position="584"/>
    </location>
</feature>
<name>A0A290Z5J0_9PSEU</name>
<sequence length="605" mass="65953">MMSRWTTNATADVFPPVRCRTSPIAWDGKPKHWSWSSGNIWKWCCARSGRCQGMWRNCVAGKQASRRSWCSRPWTRPWNGCCADQRWWTSPVFSRLWRSGPIHSIRRSTSTCASAAPGRSATHPCWPTCASKAARARRKRSSNWSWTAPPRRSPPGGPGLRSEVSSPRTRSSPSSPSTTSERRTRCGCSCSSPAASRRRCRSPLPRSSTMTAEPPAVSVRVEHAGAGFSVAFHSALSPGAPQVLPIVDRGSVAEARDRLKLGLTRIKDLITALDVHADVLPAVAEELGSTARQVLLVLFGPHGARLLTAFWQEAFPDWASGRRVPVVECVGDVTGLLPLEFLPVFDLHALAVPVTGHADFVERCRSLIGFACVVRRAVLVRTPSDGRGEVRPLDGRVLVRYLHDGSLPGSGVERAWFEDAVGWVELRGPHPGESETPKEVARAITRAGESGRGDHVQHFSCHCDTTGDSALRYELSLRGEGGSVRLTLGELGEAFMLGDDREDAPLPLVFLNACGSSTVDPKTSLSFPQLFLENGNRGFLGTEIAIPDEEAAAFAVAFYRSFLVEGVGFGRSVHRARETLLHRHGNPLGLAYSAYGNTDLAVVRE</sequence>
<proteinExistence type="predicted"/>
<evidence type="ECO:0000259" key="2">
    <source>
        <dbReference type="Pfam" id="PF12770"/>
    </source>
</evidence>
<dbReference type="Proteomes" id="UP000218505">
    <property type="component" value="Chromosome"/>
</dbReference>
<accession>A0A290Z5J0</accession>
<dbReference type="AlphaFoldDB" id="A0A290Z5J0"/>
<evidence type="ECO:0000256" key="1">
    <source>
        <dbReference type="SAM" id="MobiDB-lite"/>
    </source>
</evidence>